<organism evidence="1 2">
    <name type="scientific">Musa balbisiana</name>
    <name type="common">Banana</name>
    <dbReference type="NCBI Taxonomy" id="52838"/>
    <lineage>
        <taxon>Eukaryota</taxon>
        <taxon>Viridiplantae</taxon>
        <taxon>Streptophyta</taxon>
        <taxon>Embryophyta</taxon>
        <taxon>Tracheophyta</taxon>
        <taxon>Spermatophyta</taxon>
        <taxon>Magnoliopsida</taxon>
        <taxon>Liliopsida</taxon>
        <taxon>Zingiberales</taxon>
        <taxon>Musaceae</taxon>
        <taxon>Musa</taxon>
    </lineage>
</organism>
<comment type="caution">
    <text evidence="1">The sequence shown here is derived from an EMBL/GenBank/DDBJ whole genome shotgun (WGS) entry which is preliminary data.</text>
</comment>
<accession>A0A4S8JES0</accession>
<dbReference type="AlphaFoldDB" id="A0A4S8JES0"/>
<evidence type="ECO:0000313" key="2">
    <source>
        <dbReference type="Proteomes" id="UP000317650"/>
    </source>
</evidence>
<dbReference type="Proteomes" id="UP000317650">
    <property type="component" value="Chromosome 7"/>
</dbReference>
<keyword evidence="2" id="KW-1185">Reference proteome</keyword>
<gene>
    <name evidence="1" type="ORF">C4D60_Mb07t09860</name>
</gene>
<dbReference type="EMBL" id="PYDT01000005">
    <property type="protein sequence ID" value="THU60175.1"/>
    <property type="molecule type" value="Genomic_DNA"/>
</dbReference>
<sequence>MVVALGSAIEIGDRSSEAMENRSKREAIARKGKVRAAGTGAGPLLGELIDEDRDSKGVDGLCSDEEVVVVVNDEAEEDEGRHARDHAEERLHLGRLPPHPCCHGVDRLLCSPHRDAFPRGDPVLESKQKRGRIEEPLFSASFTPLSSELRFRGWNKWDPDELSRGMCSGTRSWGLVDANVDRCQWPMAVRYGTGALGVHQPKTFHYFENKEIMELHAKQNNQATHSK</sequence>
<protein>
    <submittedName>
        <fullName evidence="1">Uncharacterized protein</fullName>
    </submittedName>
</protein>
<evidence type="ECO:0000313" key="1">
    <source>
        <dbReference type="EMBL" id="THU60175.1"/>
    </source>
</evidence>
<reference evidence="1 2" key="1">
    <citation type="journal article" date="2019" name="Nat. Plants">
        <title>Genome sequencing of Musa balbisiana reveals subgenome evolution and function divergence in polyploid bananas.</title>
        <authorList>
            <person name="Yao X."/>
        </authorList>
    </citation>
    <scope>NUCLEOTIDE SEQUENCE [LARGE SCALE GENOMIC DNA]</scope>
    <source>
        <strain evidence="2">cv. DH-PKW</strain>
        <tissue evidence="1">Leaves</tissue>
    </source>
</reference>
<proteinExistence type="predicted"/>
<name>A0A4S8JES0_MUSBA</name>